<dbReference type="EMBL" id="CP034298">
    <property type="protein sequence ID" value="QHH09326.1"/>
    <property type="molecule type" value="Genomic_DNA"/>
</dbReference>
<dbReference type="AlphaFoldDB" id="A0A7Z2RNN2"/>
<evidence type="ECO:0000313" key="2">
    <source>
        <dbReference type="EMBL" id="QHH09326.1"/>
    </source>
</evidence>
<evidence type="ECO:0000313" key="3">
    <source>
        <dbReference type="Proteomes" id="UP000464718"/>
    </source>
</evidence>
<dbReference type="Proteomes" id="UP000464718">
    <property type="component" value="Chromosome i"/>
</dbReference>
<dbReference type="Proteomes" id="UP000856022">
    <property type="component" value="Unassembled WGS sequence"/>
</dbReference>
<organism evidence="1">
    <name type="scientific">Vibrio parahaemolyticus</name>
    <dbReference type="NCBI Taxonomy" id="670"/>
    <lineage>
        <taxon>Bacteria</taxon>
        <taxon>Pseudomonadati</taxon>
        <taxon>Pseudomonadota</taxon>
        <taxon>Gammaproteobacteria</taxon>
        <taxon>Vibrionales</taxon>
        <taxon>Vibrionaceae</taxon>
        <taxon>Vibrio</taxon>
    </lineage>
</organism>
<reference evidence="1" key="1">
    <citation type="journal article" date="2018" name="Genome Biol.">
        <title>SKESA: strategic k-mer extension for scrupulous assemblies.</title>
        <authorList>
            <person name="Souvorov A."/>
            <person name="Agarwala R."/>
            <person name="Lipman D.J."/>
        </authorList>
    </citation>
    <scope>NUCLEOTIDE SEQUENCE</scope>
    <source>
        <strain evidence="1">1930</strain>
    </source>
</reference>
<dbReference type="EMBL" id="DACQKT010000006">
    <property type="protein sequence ID" value="HAS6678054.1"/>
    <property type="molecule type" value="Genomic_DNA"/>
</dbReference>
<proteinExistence type="predicted"/>
<reference evidence="1" key="3">
    <citation type="submission" date="2019-12" db="EMBL/GenBank/DDBJ databases">
        <authorList>
            <consortium name="NCBI Pathogen Detection Project"/>
        </authorList>
    </citation>
    <scope>NUCLEOTIDE SEQUENCE</scope>
    <source>
        <strain evidence="1">1930</strain>
    </source>
</reference>
<reference evidence="2 3" key="2">
    <citation type="submission" date="2018-12" db="EMBL/GenBank/DDBJ databases">
        <title>Genomic insights into the evolutionary origins and pathogenicity of five Vibrio parahaemolyticus strains isolated from the shrimp with acute hepatopancreatic necrosis disease (AHPND).</title>
        <authorList>
            <person name="Yang Q."/>
            <person name="Dong X."/>
            <person name="Xie G."/>
            <person name="Fu S."/>
            <person name="Zou P."/>
            <person name="Sun J."/>
            <person name="Wang Y."/>
            <person name="Huang J."/>
        </authorList>
    </citation>
    <scope>NUCLEOTIDE SEQUENCE [LARGE SCALE GENOMIC DNA]</scope>
    <source>
        <strain evidence="2 3">20160303005-1</strain>
    </source>
</reference>
<gene>
    <name evidence="2" type="ORF">EHC69_08035</name>
    <name evidence="1" type="ORF">I7278_14655</name>
</gene>
<evidence type="ECO:0000313" key="1">
    <source>
        <dbReference type="EMBL" id="HAS6678054.1"/>
    </source>
</evidence>
<sequence>MSIALYIGLIWRGYCFVAMKWLKAKVKMSCEFSDQNRKTG</sequence>
<name>A0A7Z2RNN2_VIBPH</name>
<dbReference type="OrthoDB" id="9977605at2"/>
<accession>A0A7Z2RNN2</accession>
<protein>
    <submittedName>
        <fullName evidence="1">Uncharacterized protein</fullName>
    </submittedName>
</protein>